<sequence length="114" mass="13619">MFIRPSTRRFFHEFRKLGRYGWGVRLHGYLYGRWLYQYIAIGTGEHRLVQAARPLIKLWRRLGRSKRDPARTVPQRQGDRLSFADTYHGKVVTLDAARKLVTLNRPIKLPTWKR</sequence>
<accession>A0ABM7WCU5</accession>
<evidence type="ECO:0000313" key="1">
    <source>
        <dbReference type="EMBL" id="BDD88771.1"/>
    </source>
</evidence>
<organism evidence="1 2">
    <name type="scientific">Desulfofustis limnaeus</name>
    <dbReference type="NCBI Taxonomy" id="2740163"/>
    <lineage>
        <taxon>Bacteria</taxon>
        <taxon>Pseudomonadati</taxon>
        <taxon>Thermodesulfobacteriota</taxon>
        <taxon>Desulfobulbia</taxon>
        <taxon>Desulfobulbales</taxon>
        <taxon>Desulfocapsaceae</taxon>
        <taxon>Desulfofustis</taxon>
    </lineage>
</organism>
<protein>
    <recommendedName>
        <fullName evidence="3">Transposase</fullName>
    </recommendedName>
</protein>
<dbReference type="EMBL" id="AP025516">
    <property type="protein sequence ID" value="BDD88771.1"/>
    <property type="molecule type" value="Genomic_DNA"/>
</dbReference>
<dbReference type="Proteomes" id="UP000830055">
    <property type="component" value="Chromosome"/>
</dbReference>
<name>A0ABM7WCU5_9BACT</name>
<evidence type="ECO:0000313" key="2">
    <source>
        <dbReference type="Proteomes" id="UP000830055"/>
    </source>
</evidence>
<keyword evidence="2" id="KW-1185">Reference proteome</keyword>
<reference evidence="1 2" key="1">
    <citation type="submission" date="2022-01" db="EMBL/GenBank/DDBJ databases">
        <title>Desulfofustis limnae sp. nov., a novel mesophilic sulfate-reducing bacterium isolated from marsh soil.</title>
        <authorList>
            <person name="Watanabe M."/>
            <person name="Takahashi A."/>
            <person name="Kojima H."/>
            <person name="Fukui M."/>
        </authorList>
    </citation>
    <scope>NUCLEOTIDE SEQUENCE [LARGE SCALE GENOMIC DNA]</scope>
    <source>
        <strain evidence="1 2">PPLL</strain>
    </source>
</reference>
<dbReference type="RefSeq" id="WP_284152106.1">
    <property type="nucleotide sequence ID" value="NZ_AP025516.1"/>
</dbReference>
<proteinExistence type="predicted"/>
<evidence type="ECO:0008006" key="3">
    <source>
        <dbReference type="Google" id="ProtNLM"/>
    </source>
</evidence>
<gene>
    <name evidence="1" type="ORF">DPPLL_31360</name>
</gene>